<dbReference type="EMBL" id="KL584720">
    <property type="protein sequence ID" value="KEQ69762.1"/>
    <property type="molecule type" value="Genomic_DNA"/>
</dbReference>
<evidence type="ECO:0000256" key="1">
    <source>
        <dbReference type="SAM" id="MobiDB-lite"/>
    </source>
</evidence>
<dbReference type="HOGENOM" id="CLU_1786485_0_0_1"/>
<accession>A0A074WIW4</accession>
<reference evidence="2 3" key="1">
    <citation type="journal article" date="2014" name="BMC Genomics">
        <title>Genome sequencing of four Aureobasidium pullulans varieties: biotechnological potential, stress tolerance, and description of new species.</title>
        <authorList>
            <person name="Gostin Ar C."/>
            <person name="Ohm R.A."/>
            <person name="Kogej T."/>
            <person name="Sonjak S."/>
            <person name="Turk M."/>
            <person name="Zajc J."/>
            <person name="Zalar P."/>
            <person name="Grube M."/>
            <person name="Sun H."/>
            <person name="Han J."/>
            <person name="Sharma A."/>
            <person name="Chiniquy J."/>
            <person name="Ngan C.Y."/>
            <person name="Lipzen A."/>
            <person name="Barry K."/>
            <person name="Grigoriev I.V."/>
            <person name="Gunde-Cimerman N."/>
        </authorList>
    </citation>
    <scope>NUCLEOTIDE SEQUENCE [LARGE SCALE GENOMIC DNA]</scope>
    <source>
        <strain evidence="2 3">CBS 147.97</strain>
    </source>
</reference>
<feature type="compositionally biased region" description="Low complexity" evidence="1">
    <location>
        <begin position="14"/>
        <end position="25"/>
    </location>
</feature>
<evidence type="ECO:0000313" key="3">
    <source>
        <dbReference type="Proteomes" id="UP000027730"/>
    </source>
</evidence>
<gene>
    <name evidence="2" type="ORF">M436DRAFT_67018</name>
</gene>
<protein>
    <submittedName>
        <fullName evidence="2">Uncharacterized protein</fullName>
    </submittedName>
</protein>
<name>A0A074WIW4_9PEZI</name>
<proteinExistence type="predicted"/>
<sequence length="145" mass="15233">MLTTANRRPPTQPIPGIAAGATPPGELEEAEEDVVERVAVESPVEDAEVLMSDELEDLLPVKEAAEPESEGAELALTMLLVDPLVAKLDADNVDTRFELDTDIGVAIKTELGTCIVIPVAVAAAAEMESKATEINEDSAARLAEA</sequence>
<evidence type="ECO:0000313" key="2">
    <source>
        <dbReference type="EMBL" id="KEQ69762.1"/>
    </source>
</evidence>
<dbReference type="RefSeq" id="XP_013423950.1">
    <property type="nucleotide sequence ID" value="XM_013568496.1"/>
</dbReference>
<feature type="region of interest" description="Disordered" evidence="1">
    <location>
        <begin position="1"/>
        <end position="34"/>
    </location>
</feature>
<organism evidence="2 3">
    <name type="scientific">Aureobasidium namibiae CBS 147.97</name>
    <dbReference type="NCBI Taxonomy" id="1043004"/>
    <lineage>
        <taxon>Eukaryota</taxon>
        <taxon>Fungi</taxon>
        <taxon>Dikarya</taxon>
        <taxon>Ascomycota</taxon>
        <taxon>Pezizomycotina</taxon>
        <taxon>Dothideomycetes</taxon>
        <taxon>Dothideomycetidae</taxon>
        <taxon>Dothideales</taxon>
        <taxon>Saccotheciaceae</taxon>
        <taxon>Aureobasidium</taxon>
    </lineage>
</organism>
<dbReference type="AlphaFoldDB" id="A0A074WIW4"/>
<dbReference type="GeneID" id="25414152"/>
<keyword evidence="3" id="KW-1185">Reference proteome</keyword>
<dbReference type="Proteomes" id="UP000027730">
    <property type="component" value="Unassembled WGS sequence"/>
</dbReference>